<dbReference type="PANTHER" id="PTHR42685">
    <property type="entry name" value="GERANYLGERANYL DIPHOSPHATE REDUCTASE"/>
    <property type="match status" value="1"/>
</dbReference>
<dbReference type="Pfam" id="PF01494">
    <property type="entry name" value="FAD_binding_3"/>
    <property type="match status" value="1"/>
</dbReference>
<organism evidence="2 3">
    <name type="scientific">Natrarchaeobaculum aegyptiacum</name>
    <dbReference type="NCBI Taxonomy" id="745377"/>
    <lineage>
        <taxon>Archaea</taxon>
        <taxon>Methanobacteriati</taxon>
        <taxon>Methanobacteriota</taxon>
        <taxon>Stenosarchaea group</taxon>
        <taxon>Halobacteria</taxon>
        <taxon>Halobacteriales</taxon>
        <taxon>Natrialbaceae</taxon>
        <taxon>Natrarchaeobaculum</taxon>
    </lineage>
</organism>
<dbReference type="OrthoDB" id="6062at2157"/>
<keyword evidence="3" id="KW-1185">Reference proteome</keyword>
<accession>A0A2Z2HP24</accession>
<dbReference type="InterPro" id="IPR036188">
    <property type="entry name" value="FAD/NAD-bd_sf"/>
</dbReference>
<dbReference type="AlphaFoldDB" id="A0A2Z2HP24"/>
<protein>
    <submittedName>
        <fullName evidence="2">FAD-dependent oxidoreductase</fullName>
    </submittedName>
</protein>
<dbReference type="RefSeq" id="WP_086887085.1">
    <property type="nucleotide sequence ID" value="NZ_CP019893.1"/>
</dbReference>
<feature type="domain" description="FAD-binding" evidence="1">
    <location>
        <begin position="5"/>
        <end position="299"/>
    </location>
</feature>
<dbReference type="InterPro" id="IPR002938">
    <property type="entry name" value="FAD-bd"/>
</dbReference>
<dbReference type="SUPFAM" id="SSF51905">
    <property type="entry name" value="FAD/NAD(P)-binding domain"/>
    <property type="match status" value="1"/>
</dbReference>
<dbReference type="EMBL" id="CP019893">
    <property type="protein sequence ID" value="ARS88701.1"/>
    <property type="molecule type" value="Genomic_DNA"/>
</dbReference>
<gene>
    <name evidence="2" type="ORF">B1756_02305</name>
</gene>
<dbReference type="KEGG" id="naj:B1756_02305"/>
<reference evidence="3" key="1">
    <citation type="submission" date="2017-02" db="EMBL/GenBank/DDBJ databases">
        <title>Natronthermophilus aegyptiacus gen. nov.,sp. nov., an aerobic, extremely halophilic alkalithermophilic archaeon isolated from the athalassohaline Wadi An Natrun, Egypt.</title>
        <authorList>
            <person name="Zhao B."/>
        </authorList>
    </citation>
    <scope>NUCLEOTIDE SEQUENCE [LARGE SCALE GENOMIC DNA]</scope>
    <source>
        <strain evidence="3">JW/NM-HA 15</strain>
    </source>
</reference>
<dbReference type="PANTHER" id="PTHR42685:SF18">
    <property type="entry name" value="DIGERANYLGERANYLGLYCEROPHOSPHOLIPID REDUCTASE"/>
    <property type="match status" value="1"/>
</dbReference>
<dbReference type="GeneID" id="32892874"/>
<dbReference type="GO" id="GO:0071949">
    <property type="term" value="F:FAD binding"/>
    <property type="evidence" value="ECO:0007669"/>
    <property type="project" value="InterPro"/>
</dbReference>
<dbReference type="InterPro" id="IPR054884">
    <property type="entry name" value="Dggglyphlred_Halo"/>
</dbReference>
<name>A0A2Z2HP24_9EURY</name>
<evidence type="ECO:0000313" key="3">
    <source>
        <dbReference type="Proteomes" id="UP000250088"/>
    </source>
</evidence>
<evidence type="ECO:0000259" key="1">
    <source>
        <dbReference type="Pfam" id="PF01494"/>
    </source>
</evidence>
<sequence>MNDRYDVVIAGAGPAGGQCARDLAARGYDVVVLETEPEDEFPRASNKSTAGTFPSMMSAFGIPDDVVMQYTDSVVLESPTDYYVKSQTGAVLEFADFKRFLVEDSREKGAEYRFGARVTEPIMENGEIVGVRYNGDQEVYGEITIDATGPSAPLAKALGVSDLKRKNHAIGIEYEFEGIDIDRPGYADLHDAMMLRLDHAIAPGGYSWIFHTGEDTAKVGLCYIQNDYHTRYARDGFTVDDYLEHWLDTDPRLANAERLEGKQHRGSAHIQMPGKMHTDRFMAIGDTVPTVDPLWGEGIHQCMKSGRVAAAAADSCLTHDHVEPSAENLEVYETLWHRDVAPNMRNRLLMTKLLYLAENERYDQLMADLNQLDEDTLAKANNGDPFAIARLLHAEDLPMLATFFKREFLPDSLF</sequence>
<proteinExistence type="predicted"/>
<evidence type="ECO:0000313" key="2">
    <source>
        <dbReference type="EMBL" id="ARS88701.1"/>
    </source>
</evidence>
<dbReference type="NCBIfam" id="NF041385">
    <property type="entry name" value="Dggglyphlred_Halo"/>
    <property type="match status" value="1"/>
</dbReference>
<dbReference type="InterPro" id="IPR050407">
    <property type="entry name" value="Geranylgeranyl_reductase"/>
</dbReference>
<dbReference type="Proteomes" id="UP000250088">
    <property type="component" value="Chromosome"/>
</dbReference>
<dbReference type="Gene3D" id="3.50.50.60">
    <property type="entry name" value="FAD/NAD(P)-binding domain"/>
    <property type="match status" value="1"/>
</dbReference>